<dbReference type="Proteomes" id="UP000193685">
    <property type="component" value="Unassembled WGS sequence"/>
</dbReference>
<evidence type="ECO:0000313" key="3">
    <source>
        <dbReference type="Proteomes" id="UP000193685"/>
    </source>
</evidence>
<protein>
    <submittedName>
        <fullName evidence="2">Uncharacterized protein</fullName>
    </submittedName>
</protein>
<reference evidence="2 3" key="1">
    <citation type="submission" date="2016-07" db="EMBL/GenBank/DDBJ databases">
        <title>Pervasive Adenine N6-methylation of Active Genes in Fungi.</title>
        <authorList>
            <consortium name="DOE Joint Genome Institute"/>
            <person name="Mondo S.J."/>
            <person name="Dannebaum R.O."/>
            <person name="Kuo R.C."/>
            <person name="Labutti K."/>
            <person name="Haridas S."/>
            <person name="Kuo A."/>
            <person name="Salamov A."/>
            <person name="Ahrendt S.R."/>
            <person name="Lipzen A."/>
            <person name="Sullivan W."/>
            <person name="Andreopoulos W.B."/>
            <person name="Clum A."/>
            <person name="Lindquist E."/>
            <person name="Daum C."/>
            <person name="Ramamoorthy G.K."/>
            <person name="Gryganskyi A."/>
            <person name="Culley D."/>
            <person name="Magnuson J.K."/>
            <person name="James T.Y."/>
            <person name="O'Malley M.A."/>
            <person name="Stajich J.E."/>
            <person name="Spatafora J.W."/>
            <person name="Visel A."/>
            <person name="Grigoriev I.V."/>
        </authorList>
    </citation>
    <scope>NUCLEOTIDE SEQUENCE [LARGE SCALE GENOMIC DNA]</scope>
    <source>
        <strain evidence="2 3">12-1054</strain>
    </source>
</reference>
<feature type="compositionally biased region" description="Basic and acidic residues" evidence="1">
    <location>
        <begin position="255"/>
        <end position="264"/>
    </location>
</feature>
<name>A0A1Y2FSD0_PROLT</name>
<sequence>MPTLENALIRRARTDKPFQQIVTTWSVVLMGCDRFIRVNFFFNRLTNCRASGSTVTHLQHWLRQTLGQTAVGIKVGDVIYKSDEQMMRENVLKSNEAYHVVYEDYTPSYSVSIESPPLYTRMLPQLPGYNDETGIRHCTPTYFEEWVYYTAIPLVCKTIDLKLSFGRKVTIELNNKQTAFRDNFRNALILSAGYKAQGIALDDGTVLTSDAILFDPRVENFAVYRVVYGSAHIKALQVRPPSADTHRHSARARHSRESARDSLRRISTSTSRTLHRVASSTSRNSAQLVRMRADKRQSEITTISASC</sequence>
<proteinExistence type="predicted"/>
<comment type="caution">
    <text evidence="2">The sequence shown here is derived from an EMBL/GenBank/DDBJ whole genome shotgun (WGS) entry which is preliminary data.</text>
</comment>
<evidence type="ECO:0000313" key="2">
    <source>
        <dbReference type="EMBL" id="ORY86086.1"/>
    </source>
</evidence>
<evidence type="ECO:0000256" key="1">
    <source>
        <dbReference type="SAM" id="MobiDB-lite"/>
    </source>
</evidence>
<keyword evidence="3" id="KW-1185">Reference proteome</keyword>
<organism evidence="2 3">
    <name type="scientific">Protomyces lactucae-debilis</name>
    <dbReference type="NCBI Taxonomy" id="2754530"/>
    <lineage>
        <taxon>Eukaryota</taxon>
        <taxon>Fungi</taxon>
        <taxon>Dikarya</taxon>
        <taxon>Ascomycota</taxon>
        <taxon>Taphrinomycotina</taxon>
        <taxon>Taphrinomycetes</taxon>
        <taxon>Taphrinales</taxon>
        <taxon>Protomycetaceae</taxon>
        <taxon>Protomyces</taxon>
    </lineage>
</organism>
<dbReference type="RefSeq" id="XP_040727268.1">
    <property type="nucleotide sequence ID" value="XM_040870926.1"/>
</dbReference>
<dbReference type="AlphaFoldDB" id="A0A1Y2FSD0"/>
<feature type="compositionally biased region" description="Polar residues" evidence="1">
    <location>
        <begin position="278"/>
        <end position="287"/>
    </location>
</feature>
<accession>A0A1Y2FSD0</accession>
<dbReference type="GeneID" id="63787525"/>
<dbReference type="OrthoDB" id="10498107at2759"/>
<dbReference type="EMBL" id="MCFI01000003">
    <property type="protein sequence ID" value="ORY86086.1"/>
    <property type="molecule type" value="Genomic_DNA"/>
</dbReference>
<feature type="region of interest" description="Disordered" evidence="1">
    <location>
        <begin position="241"/>
        <end position="293"/>
    </location>
</feature>
<gene>
    <name evidence="2" type="ORF">BCR37DRAFT_390882</name>
</gene>